<dbReference type="Proteomes" id="UP001153069">
    <property type="component" value="Unassembled WGS sequence"/>
</dbReference>
<comment type="caution">
    <text evidence="2">The sequence shown here is derived from an EMBL/GenBank/DDBJ whole genome shotgun (WGS) entry which is preliminary data.</text>
</comment>
<accession>A0A9N8DGT6</accession>
<sequence>MSSSPSAQFPVWELPEVILYHIVGYVAPPTHRAGILCHRVAPLCKAAHRVVFEEARSVALWDAVLAGDYQVDTAQSDKRKGTRSCKRLKRSPCQKVRDAHRHVIDNTEFAYYYLSELAHKSGKAALTSPKLRGILDEYGPQLRINHRVSSGGAFLVEVCRARHVKEAVILKSLQELVEHRGANVNTNTFEAQNSNLTGLCVAAVRGMPTVVKYLLGKGASTTANNAGRFRLVTNSRKSLRCANVTALGFAQAMRQAEIDNGACEGELKNLNKCIELLTEQQQTQQQQAEVAT</sequence>
<protein>
    <submittedName>
        <fullName evidence="2">Uncharacterized protein</fullName>
    </submittedName>
</protein>
<dbReference type="PROSITE" id="PS50088">
    <property type="entry name" value="ANK_REPEAT"/>
    <property type="match status" value="1"/>
</dbReference>
<dbReference type="SUPFAM" id="SSF48403">
    <property type="entry name" value="Ankyrin repeat"/>
    <property type="match status" value="1"/>
</dbReference>
<evidence type="ECO:0000256" key="1">
    <source>
        <dbReference type="PROSITE-ProRule" id="PRU00023"/>
    </source>
</evidence>
<gene>
    <name evidence="2" type="ORF">SEMRO_84_G044820.1</name>
</gene>
<feature type="repeat" description="ANK" evidence="1">
    <location>
        <begin position="194"/>
        <end position="226"/>
    </location>
</feature>
<keyword evidence="3" id="KW-1185">Reference proteome</keyword>
<evidence type="ECO:0000313" key="3">
    <source>
        <dbReference type="Proteomes" id="UP001153069"/>
    </source>
</evidence>
<dbReference type="EMBL" id="CAICTM010000083">
    <property type="protein sequence ID" value="CAB9500459.1"/>
    <property type="molecule type" value="Genomic_DNA"/>
</dbReference>
<dbReference type="Gene3D" id="1.25.40.20">
    <property type="entry name" value="Ankyrin repeat-containing domain"/>
    <property type="match status" value="1"/>
</dbReference>
<organism evidence="2 3">
    <name type="scientific">Seminavis robusta</name>
    <dbReference type="NCBI Taxonomy" id="568900"/>
    <lineage>
        <taxon>Eukaryota</taxon>
        <taxon>Sar</taxon>
        <taxon>Stramenopiles</taxon>
        <taxon>Ochrophyta</taxon>
        <taxon>Bacillariophyta</taxon>
        <taxon>Bacillariophyceae</taxon>
        <taxon>Bacillariophycidae</taxon>
        <taxon>Naviculales</taxon>
        <taxon>Naviculaceae</taxon>
        <taxon>Seminavis</taxon>
    </lineage>
</organism>
<evidence type="ECO:0000313" key="2">
    <source>
        <dbReference type="EMBL" id="CAB9500459.1"/>
    </source>
</evidence>
<reference evidence="2" key="1">
    <citation type="submission" date="2020-06" db="EMBL/GenBank/DDBJ databases">
        <authorList>
            <consortium name="Plant Systems Biology data submission"/>
        </authorList>
    </citation>
    <scope>NUCLEOTIDE SEQUENCE</scope>
    <source>
        <strain evidence="2">D6</strain>
    </source>
</reference>
<dbReference type="InterPro" id="IPR036770">
    <property type="entry name" value="Ankyrin_rpt-contain_sf"/>
</dbReference>
<name>A0A9N8DGT6_9STRA</name>
<keyword evidence="1" id="KW-0040">ANK repeat</keyword>
<dbReference type="InterPro" id="IPR002110">
    <property type="entry name" value="Ankyrin_rpt"/>
</dbReference>
<dbReference type="OrthoDB" id="194358at2759"/>
<proteinExistence type="predicted"/>
<dbReference type="AlphaFoldDB" id="A0A9N8DGT6"/>